<evidence type="ECO:0000313" key="3">
    <source>
        <dbReference type="Proteomes" id="UP000296159"/>
    </source>
</evidence>
<dbReference type="InterPro" id="IPR056209">
    <property type="entry name" value="SU10_adaptor"/>
</dbReference>
<name>A0A2U1TMC9_9GAMM</name>
<evidence type="ECO:0000313" key="2">
    <source>
        <dbReference type="EMBL" id="PWC10546.1"/>
    </source>
</evidence>
<dbReference type="Proteomes" id="UP000296159">
    <property type="component" value="Unassembled WGS sequence"/>
</dbReference>
<reference evidence="2 3" key="1">
    <citation type="submission" date="2018-04" db="EMBL/GenBank/DDBJ databases">
        <title>Brenneria corticis sp.nov.</title>
        <authorList>
            <person name="Li Y."/>
        </authorList>
    </citation>
    <scope>NUCLEOTIDE SEQUENCE [LARGE SCALE GENOMIC DNA]</scope>
    <source>
        <strain evidence="2 3">CFCC 11842</strain>
    </source>
</reference>
<dbReference type="AlphaFoldDB" id="A0A2U1TMC9"/>
<proteinExistence type="predicted"/>
<feature type="compositionally biased region" description="Low complexity" evidence="1">
    <location>
        <begin position="205"/>
        <end position="224"/>
    </location>
</feature>
<feature type="region of interest" description="Disordered" evidence="1">
    <location>
        <begin position="202"/>
        <end position="224"/>
    </location>
</feature>
<organism evidence="2 3">
    <name type="scientific">Brenneria corticis</name>
    <dbReference type="NCBI Taxonomy" id="2173106"/>
    <lineage>
        <taxon>Bacteria</taxon>
        <taxon>Pseudomonadati</taxon>
        <taxon>Pseudomonadota</taxon>
        <taxon>Gammaproteobacteria</taxon>
        <taxon>Enterobacterales</taxon>
        <taxon>Pectobacteriaceae</taxon>
        <taxon>Brenneria</taxon>
    </lineage>
</organism>
<sequence>MTTINDIIGRANAQLVDPLWLRWSKSELIDYYNDAINAVIIIRPDAGRSDETFTCAAGARQELPAGALRLLEVVRVTGGRGVMPIRREQLDYQFPDWYSRTGVIERYIFDTRNPRVFYVFPGAVAGSQLEISVSRLPGAATIADLAPAANTVFPLEELYINPVLEWILFRAFGKDAESGANAQLSSQHYQIFVDLLGVKSQTDNAPTAGAPPAQPPQQQGGSAQ</sequence>
<keyword evidence="3" id="KW-1185">Reference proteome</keyword>
<accession>A0A2U1TMC9</accession>
<comment type="caution">
    <text evidence="2">The sequence shown here is derived from an EMBL/GenBank/DDBJ whole genome shotgun (WGS) entry which is preliminary data.</text>
</comment>
<protein>
    <submittedName>
        <fullName evidence="2">Uncharacterized protein</fullName>
    </submittedName>
</protein>
<dbReference type="RefSeq" id="WP_136168462.1">
    <property type="nucleotide sequence ID" value="NZ_KZ819098.1"/>
</dbReference>
<dbReference type="EMBL" id="QDKH01000036">
    <property type="protein sequence ID" value="PWC10546.1"/>
    <property type="molecule type" value="Genomic_DNA"/>
</dbReference>
<gene>
    <name evidence="2" type="ORF">DDT56_21800</name>
</gene>
<dbReference type="Pfam" id="PF24175">
    <property type="entry name" value="SU10_adaptor"/>
    <property type="match status" value="1"/>
</dbReference>
<evidence type="ECO:0000256" key="1">
    <source>
        <dbReference type="SAM" id="MobiDB-lite"/>
    </source>
</evidence>